<dbReference type="PANTHER" id="PTHR24567:SF26">
    <property type="entry name" value="REGULATORY PROTEIN YEIL"/>
    <property type="match status" value="1"/>
</dbReference>
<dbReference type="RefSeq" id="WP_173072396.1">
    <property type="nucleotide sequence ID" value="NZ_CP041345.1"/>
</dbReference>
<keyword evidence="3" id="KW-0804">Transcription</keyword>
<evidence type="ECO:0000256" key="1">
    <source>
        <dbReference type="ARBA" id="ARBA00023015"/>
    </source>
</evidence>
<dbReference type="SMART" id="SM00419">
    <property type="entry name" value="HTH_CRP"/>
    <property type="match status" value="1"/>
</dbReference>
<protein>
    <submittedName>
        <fullName evidence="6">Crp/Fnr family transcriptional regulator</fullName>
    </submittedName>
</protein>
<dbReference type="GO" id="GO:0003700">
    <property type="term" value="F:DNA-binding transcription factor activity"/>
    <property type="evidence" value="ECO:0007669"/>
    <property type="project" value="TreeGrafter"/>
</dbReference>
<evidence type="ECO:0000313" key="6">
    <source>
        <dbReference type="EMBL" id="QKG78881.1"/>
    </source>
</evidence>
<evidence type="ECO:0000256" key="3">
    <source>
        <dbReference type="ARBA" id="ARBA00023163"/>
    </source>
</evidence>
<reference evidence="6 7" key="1">
    <citation type="submission" date="2019-07" db="EMBL/GenBank/DDBJ databases">
        <title>Thalassofilum flectens gen. nov., sp. nov., a novel moderate thermophilic anaerobe from a shallow sea hot spring in Kunashir Island (Russia), representing a new family in the order Bacteroidales, and proposal of Thalassofilacea fam. nov.</title>
        <authorList>
            <person name="Kochetkova T.V."/>
            <person name="Podosokorskaya O.A."/>
            <person name="Novikov A."/>
            <person name="Elcheninov A.G."/>
            <person name="Toshchakov S.V."/>
            <person name="Kublanov I.V."/>
        </authorList>
    </citation>
    <scope>NUCLEOTIDE SEQUENCE [LARGE SCALE GENOMIC DNA]</scope>
    <source>
        <strain evidence="6 7">38-H</strain>
    </source>
</reference>
<dbReference type="InterPro" id="IPR012318">
    <property type="entry name" value="HTH_CRP"/>
</dbReference>
<evidence type="ECO:0000313" key="7">
    <source>
        <dbReference type="Proteomes" id="UP000500961"/>
    </source>
</evidence>
<dbReference type="KEGG" id="ttz:FHG85_00890"/>
<dbReference type="AlphaFoldDB" id="A0A7D4BQM1"/>
<dbReference type="SUPFAM" id="SSF51206">
    <property type="entry name" value="cAMP-binding domain-like"/>
    <property type="match status" value="1"/>
</dbReference>
<feature type="domain" description="Cyclic nucleotide-binding" evidence="4">
    <location>
        <begin position="20"/>
        <end position="140"/>
    </location>
</feature>
<dbReference type="InterPro" id="IPR000595">
    <property type="entry name" value="cNMP-bd_dom"/>
</dbReference>
<evidence type="ECO:0000259" key="4">
    <source>
        <dbReference type="PROSITE" id="PS50042"/>
    </source>
</evidence>
<sequence length="232" mass="26453">MNKDICPGSKCSECGFRSSIFVRLSDEQLDNLTANKTFAFVKKGDVIAKQGGEVKGFIFLRKGLAKLTRVNPDGREQIIGIATPNDFVGLLSIFSSKKYQYNIIAIEDCEYCCVDYDMVMDLVSTNGDFAKTLLEKISQVSDLMMGTRLDLELRQLRGRVAFILCYFANEVYKSQKFNLPISRREIAELIDMRVENVVRILSELRRDNVIKIEGTTIEIVNPEKLRWMKEHG</sequence>
<dbReference type="PANTHER" id="PTHR24567">
    <property type="entry name" value="CRP FAMILY TRANSCRIPTIONAL REGULATORY PROTEIN"/>
    <property type="match status" value="1"/>
</dbReference>
<keyword evidence="2" id="KW-0238">DNA-binding</keyword>
<dbReference type="Proteomes" id="UP000500961">
    <property type="component" value="Chromosome"/>
</dbReference>
<dbReference type="EMBL" id="CP041345">
    <property type="protein sequence ID" value="QKG78881.1"/>
    <property type="molecule type" value="Genomic_DNA"/>
</dbReference>
<dbReference type="CDD" id="cd00038">
    <property type="entry name" value="CAP_ED"/>
    <property type="match status" value="1"/>
</dbReference>
<dbReference type="InterPro" id="IPR018490">
    <property type="entry name" value="cNMP-bd_dom_sf"/>
</dbReference>
<evidence type="ECO:0000259" key="5">
    <source>
        <dbReference type="PROSITE" id="PS51063"/>
    </source>
</evidence>
<dbReference type="GO" id="GO:0005829">
    <property type="term" value="C:cytosol"/>
    <property type="evidence" value="ECO:0007669"/>
    <property type="project" value="TreeGrafter"/>
</dbReference>
<feature type="domain" description="HTH crp-type" evidence="5">
    <location>
        <begin position="154"/>
        <end position="223"/>
    </location>
</feature>
<keyword evidence="7" id="KW-1185">Reference proteome</keyword>
<keyword evidence="1" id="KW-0805">Transcription regulation</keyword>
<name>A0A7D4BQM1_9BACT</name>
<dbReference type="Gene3D" id="2.60.120.10">
    <property type="entry name" value="Jelly Rolls"/>
    <property type="match status" value="1"/>
</dbReference>
<dbReference type="InterPro" id="IPR036388">
    <property type="entry name" value="WH-like_DNA-bd_sf"/>
</dbReference>
<dbReference type="SMART" id="SM00100">
    <property type="entry name" value="cNMP"/>
    <property type="match status" value="1"/>
</dbReference>
<dbReference type="Pfam" id="PF13545">
    <property type="entry name" value="HTH_Crp_2"/>
    <property type="match status" value="1"/>
</dbReference>
<dbReference type="InterPro" id="IPR050397">
    <property type="entry name" value="Env_Response_Regulators"/>
</dbReference>
<dbReference type="InterPro" id="IPR036390">
    <property type="entry name" value="WH_DNA-bd_sf"/>
</dbReference>
<proteinExistence type="predicted"/>
<gene>
    <name evidence="6" type="ORF">FHG85_00890</name>
</gene>
<evidence type="ECO:0000256" key="2">
    <source>
        <dbReference type="ARBA" id="ARBA00023125"/>
    </source>
</evidence>
<organism evidence="6 7">
    <name type="scientific">Tenuifilum thalassicum</name>
    <dbReference type="NCBI Taxonomy" id="2590900"/>
    <lineage>
        <taxon>Bacteria</taxon>
        <taxon>Pseudomonadati</taxon>
        <taxon>Bacteroidota</taxon>
        <taxon>Bacteroidia</taxon>
        <taxon>Bacteroidales</taxon>
        <taxon>Tenuifilaceae</taxon>
        <taxon>Tenuifilum</taxon>
    </lineage>
</organism>
<dbReference type="InterPro" id="IPR014710">
    <property type="entry name" value="RmlC-like_jellyroll"/>
</dbReference>
<dbReference type="SUPFAM" id="SSF46785">
    <property type="entry name" value="Winged helix' DNA-binding domain"/>
    <property type="match status" value="1"/>
</dbReference>
<dbReference type="PRINTS" id="PR00034">
    <property type="entry name" value="HTHCRP"/>
</dbReference>
<dbReference type="Gene3D" id="1.10.10.10">
    <property type="entry name" value="Winged helix-like DNA-binding domain superfamily/Winged helix DNA-binding domain"/>
    <property type="match status" value="1"/>
</dbReference>
<dbReference type="PROSITE" id="PS50042">
    <property type="entry name" value="CNMP_BINDING_3"/>
    <property type="match status" value="1"/>
</dbReference>
<accession>A0A7D4BQM1</accession>
<dbReference type="Pfam" id="PF00027">
    <property type="entry name" value="cNMP_binding"/>
    <property type="match status" value="1"/>
</dbReference>
<dbReference type="PROSITE" id="PS51063">
    <property type="entry name" value="HTH_CRP_2"/>
    <property type="match status" value="1"/>
</dbReference>
<dbReference type="GO" id="GO:0003677">
    <property type="term" value="F:DNA binding"/>
    <property type="evidence" value="ECO:0007669"/>
    <property type="project" value="UniProtKB-KW"/>
</dbReference>